<accession>A0A162CWW7</accession>
<dbReference type="InterPro" id="IPR036388">
    <property type="entry name" value="WH-like_DNA-bd_sf"/>
</dbReference>
<dbReference type="NCBIfam" id="TIGR02985">
    <property type="entry name" value="Sig70_bacteroi1"/>
    <property type="match status" value="1"/>
</dbReference>
<dbReference type="InterPro" id="IPR013249">
    <property type="entry name" value="RNA_pol_sigma70_r4_t2"/>
</dbReference>
<evidence type="ECO:0000313" key="8">
    <source>
        <dbReference type="Proteomes" id="UP000076715"/>
    </source>
</evidence>
<evidence type="ECO:0000256" key="1">
    <source>
        <dbReference type="ARBA" id="ARBA00010641"/>
    </source>
</evidence>
<reference evidence="7 8" key="1">
    <citation type="submission" date="2016-01" db="EMBL/GenBank/DDBJ databases">
        <title>The draft genome sequence of Aquimarina sp. RZW4-3-2.</title>
        <authorList>
            <person name="Wang Y."/>
        </authorList>
    </citation>
    <scope>NUCLEOTIDE SEQUENCE [LARGE SCALE GENOMIC DNA]</scope>
    <source>
        <strain evidence="7 8">RZW4-3-2</strain>
    </source>
</reference>
<keyword evidence="4" id="KW-0804">Transcription</keyword>
<dbReference type="Proteomes" id="UP000076715">
    <property type="component" value="Unassembled WGS sequence"/>
</dbReference>
<evidence type="ECO:0000256" key="2">
    <source>
        <dbReference type="ARBA" id="ARBA00023015"/>
    </source>
</evidence>
<protein>
    <recommendedName>
        <fullName evidence="9">RNA polymerase sigma-70 factor</fullName>
    </recommendedName>
</protein>
<keyword evidence="3" id="KW-0731">Sigma factor</keyword>
<evidence type="ECO:0000256" key="3">
    <source>
        <dbReference type="ARBA" id="ARBA00023082"/>
    </source>
</evidence>
<sequence>MKRESHITDEFLIKKMNEGNEEAFKIVFELYYSKLLYLAQSYISNREDAEEIIQDVFLKAWKKRKKITSNINGYLFKITKNSCLDYLRSKKHKLSRTNNMVQLEAFLNHNALSDKDTSTILEKELELRIQASISLLPEKCQEVFVKSRIEGLKNKEISNELDISIKTVENHMSKAIRHMRFHLKEFLSLF</sequence>
<comment type="similarity">
    <text evidence="1">Belongs to the sigma-70 factor family. ECF subfamily.</text>
</comment>
<evidence type="ECO:0000256" key="4">
    <source>
        <dbReference type="ARBA" id="ARBA00023163"/>
    </source>
</evidence>
<dbReference type="Gene3D" id="1.10.10.10">
    <property type="entry name" value="Winged helix-like DNA-binding domain superfamily/Winged helix DNA-binding domain"/>
    <property type="match status" value="1"/>
</dbReference>
<evidence type="ECO:0000259" key="6">
    <source>
        <dbReference type="Pfam" id="PF08281"/>
    </source>
</evidence>
<comment type="caution">
    <text evidence="7">The sequence shown here is derived from an EMBL/GenBank/DDBJ whole genome shotgun (WGS) entry which is preliminary data.</text>
</comment>
<dbReference type="PANTHER" id="PTHR43133">
    <property type="entry name" value="RNA POLYMERASE ECF-TYPE SIGMA FACTO"/>
    <property type="match status" value="1"/>
</dbReference>
<proteinExistence type="inferred from homology"/>
<dbReference type="GO" id="GO:0016987">
    <property type="term" value="F:sigma factor activity"/>
    <property type="evidence" value="ECO:0007669"/>
    <property type="project" value="UniProtKB-KW"/>
</dbReference>
<evidence type="ECO:0008006" key="9">
    <source>
        <dbReference type="Google" id="ProtNLM"/>
    </source>
</evidence>
<dbReference type="EMBL" id="LQRT01000002">
    <property type="protein sequence ID" value="KZS42259.1"/>
    <property type="molecule type" value="Genomic_DNA"/>
</dbReference>
<dbReference type="InterPro" id="IPR039425">
    <property type="entry name" value="RNA_pol_sigma-70-like"/>
</dbReference>
<dbReference type="GO" id="GO:0003677">
    <property type="term" value="F:DNA binding"/>
    <property type="evidence" value="ECO:0007669"/>
    <property type="project" value="InterPro"/>
</dbReference>
<keyword evidence="2" id="KW-0805">Transcription regulation</keyword>
<organism evidence="7 8">
    <name type="scientific">Aquimarina aggregata</name>
    <dbReference type="NCBI Taxonomy" id="1642818"/>
    <lineage>
        <taxon>Bacteria</taxon>
        <taxon>Pseudomonadati</taxon>
        <taxon>Bacteroidota</taxon>
        <taxon>Flavobacteriia</taxon>
        <taxon>Flavobacteriales</taxon>
        <taxon>Flavobacteriaceae</taxon>
        <taxon>Aquimarina</taxon>
    </lineage>
</organism>
<name>A0A162CWW7_9FLAO</name>
<dbReference type="AlphaFoldDB" id="A0A162CWW7"/>
<dbReference type="Gene3D" id="1.10.1740.10">
    <property type="match status" value="1"/>
</dbReference>
<dbReference type="Pfam" id="PF08281">
    <property type="entry name" value="Sigma70_r4_2"/>
    <property type="match status" value="1"/>
</dbReference>
<evidence type="ECO:0000313" key="7">
    <source>
        <dbReference type="EMBL" id="KZS42259.1"/>
    </source>
</evidence>
<dbReference type="PRINTS" id="PR00038">
    <property type="entry name" value="HTHLUXR"/>
</dbReference>
<dbReference type="GO" id="GO:0006352">
    <property type="term" value="P:DNA-templated transcription initiation"/>
    <property type="evidence" value="ECO:0007669"/>
    <property type="project" value="InterPro"/>
</dbReference>
<dbReference type="InterPro" id="IPR007627">
    <property type="entry name" value="RNA_pol_sigma70_r2"/>
</dbReference>
<dbReference type="Pfam" id="PF04542">
    <property type="entry name" value="Sigma70_r2"/>
    <property type="match status" value="1"/>
</dbReference>
<dbReference type="InterPro" id="IPR013325">
    <property type="entry name" value="RNA_pol_sigma_r2"/>
</dbReference>
<dbReference type="NCBIfam" id="TIGR02937">
    <property type="entry name" value="sigma70-ECF"/>
    <property type="match status" value="1"/>
</dbReference>
<dbReference type="InterPro" id="IPR014327">
    <property type="entry name" value="RNA_pol_sigma70_bacteroid"/>
</dbReference>
<evidence type="ECO:0000259" key="5">
    <source>
        <dbReference type="Pfam" id="PF04542"/>
    </source>
</evidence>
<dbReference type="SUPFAM" id="SSF88946">
    <property type="entry name" value="Sigma2 domain of RNA polymerase sigma factors"/>
    <property type="match status" value="1"/>
</dbReference>
<dbReference type="InterPro" id="IPR013324">
    <property type="entry name" value="RNA_pol_sigma_r3/r4-like"/>
</dbReference>
<dbReference type="PANTHER" id="PTHR43133:SF46">
    <property type="entry name" value="RNA POLYMERASE SIGMA-70 FACTOR ECF SUBFAMILY"/>
    <property type="match status" value="1"/>
</dbReference>
<keyword evidence="8" id="KW-1185">Reference proteome</keyword>
<feature type="domain" description="RNA polymerase sigma factor 70 region 4 type 2" evidence="6">
    <location>
        <begin position="128"/>
        <end position="179"/>
    </location>
</feature>
<gene>
    <name evidence="7" type="ORF">AWE51_02120</name>
</gene>
<dbReference type="SUPFAM" id="SSF88659">
    <property type="entry name" value="Sigma3 and sigma4 domains of RNA polymerase sigma factors"/>
    <property type="match status" value="1"/>
</dbReference>
<dbReference type="InterPro" id="IPR014284">
    <property type="entry name" value="RNA_pol_sigma-70_dom"/>
</dbReference>
<feature type="domain" description="RNA polymerase sigma-70 region 2" evidence="5">
    <location>
        <begin position="28"/>
        <end position="91"/>
    </location>
</feature>
<dbReference type="InterPro" id="IPR000792">
    <property type="entry name" value="Tscrpt_reg_LuxR_C"/>
</dbReference>
<dbReference type="STRING" id="1642818.AWE51_02120"/>